<reference evidence="1" key="1">
    <citation type="submission" date="2021-01" db="EMBL/GenBank/DDBJ databases">
        <authorList>
            <consortium name="Genoscope - CEA"/>
            <person name="William W."/>
        </authorList>
    </citation>
    <scope>NUCLEOTIDE SEQUENCE</scope>
</reference>
<dbReference type="EMBL" id="CAJJDP010000033">
    <property type="protein sequence ID" value="CAD8156905.1"/>
    <property type="molecule type" value="Genomic_DNA"/>
</dbReference>
<proteinExistence type="predicted"/>
<sequence>MITQNQEILRRLNIWQQVLNDLQLIAQIFQERKNNKQENYQNFVDNCELLVDIWSKPNYLNLHKEGEEKEQFGFFSSYSLRQMVQKEFNQLCTNL</sequence>
<name>A0A8S1TVW3_PAROT</name>
<accession>A0A8S1TVW3</accession>
<protein>
    <submittedName>
        <fullName evidence="1">Uncharacterized protein</fullName>
    </submittedName>
</protein>
<organism evidence="1 2">
    <name type="scientific">Paramecium octaurelia</name>
    <dbReference type="NCBI Taxonomy" id="43137"/>
    <lineage>
        <taxon>Eukaryota</taxon>
        <taxon>Sar</taxon>
        <taxon>Alveolata</taxon>
        <taxon>Ciliophora</taxon>
        <taxon>Intramacronucleata</taxon>
        <taxon>Oligohymenophorea</taxon>
        <taxon>Peniculida</taxon>
        <taxon>Parameciidae</taxon>
        <taxon>Paramecium</taxon>
    </lineage>
</organism>
<evidence type="ECO:0000313" key="1">
    <source>
        <dbReference type="EMBL" id="CAD8156905.1"/>
    </source>
</evidence>
<dbReference type="Proteomes" id="UP000683925">
    <property type="component" value="Unassembled WGS sequence"/>
</dbReference>
<evidence type="ECO:0000313" key="2">
    <source>
        <dbReference type="Proteomes" id="UP000683925"/>
    </source>
</evidence>
<dbReference type="AlphaFoldDB" id="A0A8S1TVW3"/>
<gene>
    <name evidence="1" type="ORF">POCTA_138.1.T0330025</name>
</gene>
<keyword evidence="2" id="KW-1185">Reference proteome</keyword>
<comment type="caution">
    <text evidence="1">The sequence shown here is derived from an EMBL/GenBank/DDBJ whole genome shotgun (WGS) entry which is preliminary data.</text>
</comment>